<feature type="region of interest" description="Disordered" evidence="2">
    <location>
        <begin position="356"/>
        <end position="403"/>
    </location>
</feature>
<evidence type="ECO:0000256" key="1">
    <source>
        <dbReference type="SAM" id="Coils"/>
    </source>
</evidence>
<dbReference type="Proteomes" id="UP001190700">
    <property type="component" value="Unassembled WGS sequence"/>
</dbReference>
<dbReference type="PROSITE" id="PS50011">
    <property type="entry name" value="PROTEIN_KINASE_DOM"/>
    <property type="match status" value="1"/>
</dbReference>
<dbReference type="PANTHER" id="PTHR45890:SF1">
    <property type="entry name" value="AARF DOMAIN CONTAINING KINASE 2"/>
    <property type="match status" value="1"/>
</dbReference>
<reference evidence="4 5" key="1">
    <citation type="journal article" date="2015" name="Genome Biol. Evol.">
        <title>Comparative Genomics of a Bacterivorous Green Alga Reveals Evolutionary Causalities and Consequences of Phago-Mixotrophic Mode of Nutrition.</title>
        <authorList>
            <person name="Burns J.A."/>
            <person name="Paasch A."/>
            <person name="Narechania A."/>
            <person name="Kim E."/>
        </authorList>
    </citation>
    <scope>NUCLEOTIDE SEQUENCE [LARGE SCALE GENOMIC DNA]</scope>
    <source>
        <strain evidence="4 5">PLY_AMNH</strain>
    </source>
</reference>
<sequence length="1009" mass="110616">MTKLAGMKHVSFYAMRKYRENRVMQTRKAVALARAESNIEHEQKRIEKTTKRRDRAQEELSYYAGMDRCNTLEDTVILRAGPSRFSQNSKRSDRLQDQLKRLHVVEKLPVKEVSVSASSGIGVSTGLSVRVSTGISTGISTGFGVGTRISVSTGIGLSVNTGISVTTTVLRPSAYLHRAMQTSSRSCGISFPAEHQQRRQCQPRHQRRHRPRISVSASSGIGVSTGLSVRVSTGISTGISTGFGVGTRISVSTGIGLSVNTGISVTITVLRPSAYLHRAMQTSSRSCGISFPAEHQQRRQCQPRHQRRHRPRISVSASSGIGVSTGLSVRVSTGISTGLGVGTRISVSTGIAASASAPASASPQTVSTSQPISQPSGEHVAPTTPASPAKATAGSAHPSIVTRPPIITRPATTVPLSSVIQVTCANMVDVEAELARMKTRKEQDKFLRREQIKRYNKDHAAFQQRVTKEDASHFRVSGLKVEQLKDMLRECIDICTTAYREVGRASILPHTAKVFVYGSSAACLGGISICAYSFATKYLLEGVEEDSAALPNDHNTKKKEDYAIIPAQPHVLWRCWLAVQRIFELTCLFSPLLLSAPQVYFLQNWFPTLSQLWYQYGIWAVETSGPTFVKLAQWASSRPDLFSPAFCQNFSILQDNARQHSWAVTDQTLSDAFGTNWREHLALEKEPVGSGCIAQVHRGTLSVEGKQESVAVKVLHPGVENKVAVDMSIMLAVGSFVENTLGLKYLSVRDYVESFATVMAQQLDLRIEARNLDILHYNFRDPRSSIVVPRPFEGFVTDRVLVEQFIDGVPILKWSAAQEDEGCKQRIAKKGLDAALQMIFMDKFLHLDMHAGNILITHVDSPDKGSNKVPMIALLDAGLVLELTSDDHRHSVGILGAFFNREGYQAGERMLDASKLKNVHDADAFCRGVADVVEASMHQDFFSHMGEYVSQLCQLACHHRVKIEHKFLSMCLAVKLTEGMVLELDPSIDIISSGIPILTSASLKYATFG</sequence>
<evidence type="ECO:0000313" key="4">
    <source>
        <dbReference type="EMBL" id="KAK3249052.1"/>
    </source>
</evidence>
<dbReference type="GO" id="GO:0005739">
    <property type="term" value="C:mitochondrion"/>
    <property type="evidence" value="ECO:0007669"/>
    <property type="project" value="TreeGrafter"/>
</dbReference>
<organism evidence="4 5">
    <name type="scientific">Cymbomonas tetramitiformis</name>
    <dbReference type="NCBI Taxonomy" id="36881"/>
    <lineage>
        <taxon>Eukaryota</taxon>
        <taxon>Viridiplantae</taxon>
        <taxon>Chlorophyta</taxon>
        <taxon>Pyramimonadophyceae</taxon>
        <taxon>Pyramimonadales</taxon>
        <taxon>Pyramimonadaceae</taxon>
        <taxon>Cymbomonas</taxon>
    </lineage>
</organism>
<feature type="compositionally biased region" description="Low complexity" evidence="2">
    <location>
        <begin position="356"/>
        <end position="371"/>
    </location>
</feature>
<proteinExistence type="predicted"/>
<dbReference type="PANTHER" id="PTHR45890">
    <property type="entry name" value="AARF DOMAIN CONTAINING KINASE 2 (PREDICTED)"/>
    <property type="match status" value="1"/>
</dbReference>
<feature type="compositionally biased region" description="Low complexity" evidence="2">
    <location>
        <begin position="381"/>
        <end position="403"/>
    </location>
</feature>
<feature type="coiled-coil region" evidence="1">
    <location>
        <begin position="32"/>
        <end position="59"/>
    </location>
</feature>
<dbReference type="AlphaFoldDB" id="A0AAE0F2K1"/>
<evidence type="ECO:0000259" key="3">
    <source>
        <dbReference type="PROSITE" id="PS50011"/>
    </source>
</evidence>
<accession>A0AAE0F2K1</accession>
<dbReference type="InterPro" id="IPR052402">
    <property type="entry name" value="ADCK_kinase"/>
</dbReference>
<feature type="domain" description="Protein kinase" evidence="3">
    <location>
        <begin position="682"/>
        <end position="1009"/>
    </location>
</feature>
<evidence type="ECO:0000256" key="2">
    <source>
        <dbReference type="SAM" id="MobiDB-lite"/>
    </source>
</evidence>
<dbReference type="InterPro" id="IPR011009">
    <property type="entry name" value="Kinase-like_dom_sf"/>
</dbReference>
<dbReference type="EMBL" id="LGRX02027617">
    <property type="protein sequence ID" value="KAK3249052.1"/>
    <property type="molecule type" value="Genomic_DNA"/>
</dbReference>
<dbReference type="GO" id="GO:0005524">
    <property type="term" value="F:ATP binding"/>
    <property type="evidence" value="ECO:0007669"/>
    <property type="project" value="InterPro"/>
</dbReference>
<evidence type="ECO:0000313" key="5">
    <source>
        <dbReference type="Proteomes" id="UP001190700"/>
    </source>
</evidence>
<dbReference type="InterPro" id="IPR000719">
    <property type="entry name" value="Prot_kinase_dom"/>
</dbReference>
<keyword evidence="5" id="KW-1185">Reference proteome</keyword>
<comment type="caution">
    <text evidence="4">The sequence shown here is derived from an EMBL/GenBank/DDBJ whole genome shotgun (WGS) entry which is preliminary data.</text>
</comment>
<dbReference type="Pfam" id="PF03109">
    <property type="entry name" value="ABC1"/>
    <property type="match status" value="1"/>
</dbReference>
<dbReference type="GO" id="GO:0004672">
    <property type="term" value="F:protein kinase activity"/>
    <property type="evidence" value="ECO:0007669"/>
    <property type="project" value="InterPro"/>
</dbReference>
<gene>
    <name evidence="4" type="ORF">CYMTET_41507</name>
</gene>
<name>A0AAE0F2K1_9CHLO</name>
<protein>
    <recommendedName>
        <fullName evidence="3">Protein kinase domain-containing protein</fullName>
    </recommendedName>
</protein>
<keyword evidence="1" id="KW-0175">Coiled coil</keyword>
<dbReference type="InterPro" id="IPR004147">
    <property type="entry name" value="ABC1_dom"/>
</dbReference>
<dbReference type="SUPFAM" id="SSF56112">
    <property type="entry name" value="Protein kinase-like (PK-like)"/>
    <property type="match status" value="1"/>
</dbReference>